<feature type="transmembrane region" description="Helical" evidence="1">
    <location>
        <begin position="21"/>
        <end position="42"/>
    </location>
</feature>
<dbReference type="EMBL" id="CP026107">
    <property type="protein sequence ID" value="AUT73810.1"/>
    <property type="molecule type" value="Genomic_DNA"/>
</dbReference>
<feature type="transmembrane region" description="Helical" evidence="1">
    <location>
        <begin position="105"/>
        <end position="126"/>
    </location>
</feature>
<gene>
    <name evidence="3" type="ORF">C2L64_36435</name>
</gene>
<reference evidence="3 4" key="1">
    <citation type="submission" date="2018-01" db="EMBL/GenBank/DDBJ databases">
        <title>Species boundaries and ecological features among Paraburkholderia terrae DSMZ17804T, P. hospita DSMZ17164T and P. caribensis DSMZ13236T.</title>
        <authorList>
            <person name="Pratama A.A."/>
        </authorList>
    </citation>
    <scope>NUCLEOTIDE SEQUENCE [LARGE SCALE GENOMIC DNA]</scope>
    <source>
        <strain evidence="3 4">DSM 17164</strain>
    </source>
</reference>
<keyword evidence="1" id="KW-0812">Transmembrane</keyword>
<evidence type="ECO:0000259" key="2">
    <source>
        <dbReference type="Pfam" id="PF05425"/>
    </source>
</evidence>
<evidence type="ECO:0000313" key="3">
    <source>
        <dbReference type="EMBL" id="AUT73810.1"/>
    </source>
</evidence>
<feature type="domain" description="Copper resistance protein D" evidence="2">
    <location>
        <begin position="21"/>
        <end position="125"/>
    </location>
</feature>
<protein>
    <recommendedName>
        <fullName evidence="2">Copper resistance protein D domain-containing protein</fullName>
    </recommendedName>
</protein>
<dbReference type="GO" id="GO:0016020">
    <property type="term" value="C:membrane"/>
    <property type="evidence" value="ECO:0007669"/>
    <property type="project" value="InterPro"/>
</dbReference>
<dbReference type="InterPro" id="IPR008457">
    <property type="entry name" value="Cu-R_CopD_dom"/>
</dbReference>
<organism evidence="3 4">
    <name type="scientific">Paraburkholderia hospita</name>
    <dbReference type="NCBI Taxonomy" id="169430"/>
    <lineage>
        <taxon>Bacteria</taxon>
        <taxon>Pseudomonadati</taxon>
        <taxon>Pseudomonadota</taxon>
        <taxon>Betaproteobacteria</taxon>
        <taxon>Burkholderiales</taxon>
        <taxon>Burkholderiaceae</taxon>
        <taxon>Paraburkholderia</taxon>
    </lineage>
</organism>
<proteinExistence type="predicted"/>
<accession>A0AAN1MNM5</accession>
<name>A0AAN1MNM5_9BURK</name>
<keyword evidence="1" id="KW-0472">Membrane</keyword>
<feature type="transmembrane region" description="Helical" evidence="1">
    <location>
        <begin position="62"/>
        <end position="84"/>
    </location>
</feature>
<evidence type="ECO:0000256" key="1">
    <source>
        <dbReference type="SAM" id="Phobius"/>
    </source>
</evidence>
<dbReference type="AlphaFoldDB" id="A0AAN1MNM5"/>
<evidence type="ECO:0000313" key="4">
    <source>
        <dbReference type="Proteomes" id="UP000236649"/>
    </source>
</evidence>
<sequence>MLYRLSRVEGSSPGQKAALCSALSQLATVALAVVLVTGFYNAMQDTAHASAPLFGTAWGRLLATKLACVALATSLGGWNRLVVLPDLHARAERLDPAYPAVQRRFDSLLLTEALAMLAILALAPVLGHMAPTGG</sequence>
<dbReference type="Pfam" id="PF05425">
    <property type="entry name" value="CopD"/>
    <property type="match status" value="1"/>
</dbReference>
<dbReference type="KEGG" id="phs:C2L64_36435"/>
<keyword evidence="1" id="KW-1133">Transmembrane helix</keyword>
<dbReference type="Proteomes" id="UP000236649">
    <property type="component" value="Chromosome 3"/>
</dbReference>